<accession>A0A1J8Q717</accession>
<dbReference type="OrthoDB" id="439639at2759"/>
<keyword evidence="2" id="KW-1185">Reference proteome</keyword>
<gene>
    <name evidence="1" type="ORF">AZE42_02621</name>
</gene>
<evidence type="ECO:0008006" key="3">
    <source>
        <dbReference type="Google" id="ProtNLM"/>
    </source>
</evidence>
<name>A0A1J8Q717_9AGAM</name>
<comment type="caution">
    <text evidence="1">The sequence shown here is derived from an EMBL/GenBank/DDBJ whole genome shotgun (WGS) entry which is preliminary data.</text>
</comment>
<dbReference type="AlphaFoldDB" id="A0A1J8Q717"/>
<evidence type="ECO:0000313" key="2">
    <source>
        <dbReference type="Proteomes" id="UP000183567"/>
    </source>
</evidence>
<dbReference type="GO" id="GO:0003676">
    <property type="term" value="F:nucleic acid binding"/>
    <property type="evidence" value="ECO:0007669"/>
    <property type="project" value="InterPro"/>
</dbReference>
<dbReference type="EMBL" id="LVVM01005923">
    <property type="protein sequence ID" value="OJA09449.1"/>
    <property type="molecule type" value="Genomic_DNA"/>
</dbReference>
<organism evidence="1 2">
    <name type="scientific">Rhizopogon vesiculosus</name>
    <dbReference type="NCBI Taxonomy" id="180088"/>
    <lineage>
        <taxon>Eukaryota</taxon>
        <taxon>Fungi</taxon>
        <taxon>Dikarya</taxon>
        <taxon>Basidiomycota</taxon>
        <taxon>Agaricomycotina</taxon>
        <taxon>Agaricomycetes</taxon>
        <taxon>Agaricomycetidae</taxon>
        <taxon>Boletales</taxon>
        <taxon>Suillineae</taxon>
        <taxon>Rhizopogonaceae</taxon>
        <taxon>Rhizopogon</taxon>
    </lineage>
</organism>
<dbReference type="SUPFAM" id="SSF54928">
    <property type="entry name" value="RNA-binding domain, RBD"/>
    <property type="match status" value="1"/>
</dbReference>
<dbReference type="Gene3D" id="3.30.70.330">
    <property type="match status" value="3"/>
</dbReference>
<dbReference type="STRING" id="180088.A0A1J8Q717"/>
<proteinExistence type="predicted"/>
<protein>
    <recommendedName>
        <fullName evidence="3">RRM domain-containing protein</fullName>
    </recommendedName>
</protein>
<dbReference type="InterPro" id="IPR035979">
    <property type="entry name" value="RBD_domain_sf"/>
</dbReference>
<dbReference type="Proteomes" id="UP000183567">
    <property type="component" value="Unassembled WGS sequence"/>
</dbReference>
<reference evidence="1 2" key="1">
    <citation type="submission" date="2016-03" db="EMBL/GenBank/DDBJ databases">
        <title>Comparative genomics of the ectomycorrhizal sister species Rhizopogon vinicolor and Rhizopogon vesiculosus (Basidiomycota: Boletales) reveals a divergence of the mating type B locus.</title>
        <authorList>
            <person name="Mujic A.B."/>
            <person name="Kuo A."/>
            <person name="Tritt A."/>
            <person name="Lipzen A."/>
            <person name="Chen C."/>
            <person name="Johnson J."/>
            <person name="Sharma A."/>
            <person name="Barry K."/>
            <person name="Grigoriev I.V."/>
            <person name="Spatafora J.W."/>
        </authorList>
    </citation>
    <scope>NUCLEOTIDE SEQUENCE [LARGE SCALE GENOMIC DNA]</scope>
    <source>
        <strain evidence="1 2">AM-OR11-056</strain>
    </source>
</reference>
<evidence type="ECO:0000313" key="1">
    <source>
        <dbReference type="EMBL" id="OJA09449.1"/>
    </source>
</evidence>
<sequence>MFEVHGEVGRVVVPPAGTMAVVEFIHADGVAKAFRPVAYRRLGNSVIYLERDPMGMFQETNNGADESSRMVTSTAIKPVAVTKQEGSNVAGEDEPALSAGTTLFVKNLAFSTTVEHSFVGFKTSEDAKKGMKGMQGFVLDGHALHVKFAGRGTEDEPKDKADAKGTSTKMIVKNVPFEATKDIRELLGAHGHLKSVRLPKKFDSR</sequence>
<dbReference type="InterPro" id="IPR012677">
    <property type="entry name" value="Nucleotide-bd_a/b_plait_sf"/>
</dbReference>